<dbReference type="SUPFAM" id="SSF53474">
    <property type="entry name" value="alpha/beta-Hydrolases"/>
    <property type="match status" value="1"/>
</dbReference>
<evidence type="ECO:0000256" key="2">
    <source>
        <dbReference type="ARBA" id="ARBA00022801"/>
    </source>
</evidence>
<keyword evidence="3" id="KW-0732">Signal</keyword>
<evidence type="ECO:0000256" key="1">
    <source>
        <dbReference type="ARBA" id="ARBA00005964"/>
    </source>
</evidence>
<dbReference type="PROSITE" id="PS00122">
    <property type="entry name" value="CARBOXYLESTERASE_B_1"/>
    <property type="match status" value="1"/>
</dbReference>
<dbReference type="PANTHER" id="PTHR45570">
    <property type="entry name" value="CARBOXYLIC ESTER HYDROLASE"/>
    <property type="match status" value="1"/>
</dbReference>
<feature type="domain" description="Carboxylesterase type B" evidence="4">
    <location>
        <begin position="65"/>
        <end position="539"/>
    </location>
</feature>
<evidence type="ECO:0000259" key="4">
    <source>
        <dbReference type="Pfam" id="PF00135"/>
    </source>
</evidence>
<dbReference type="InterPro" id="IPR019826">
    <property type="entry name" value="Carboxylesterase_B_AS"/>
</dbReference>
<dbReference type="Gene3D" id="3.40.50.1820">
    <property type="entry name" value="alpha/beta hydrolase"/>
    <property type="match status" value="1"/>
</dbReference>
<dbReference type="PANTHER" id="PTHR45570:SF1">
    <property type="entry name" value="CARBOXYLIC ESTER HYDROLASE"/>
    <property type="match status" value="1"/>
</dbReference>
<comment type="caution">
    <text evidence="5">The sequence shown here is derived from an EMBL/GenBank/DDBJ whole genome shotgun (WGS) entry which is preliminary data.</text>
</comment>
<accession>A0A9P5U8E5</accession>
<dbReference type="Proteomes" id="UP000772434">
    <property type="component" value="Unassembled WGS sequence"/>
</dbReference>
<protein>
    <recommendedName>
        <fullName evidence="3">Carboxylic ester hydrolase</fullName>
        <ecNumber evidence="3">3.1.1.-</ecNumber>
    </recommendedName>
</protein>
<dbReference type="EC" id="3.1.1.-" evidence="3"/>
<reference evidence="5" key="1">
    <citation type="submission" date="2020-11" db="EMBL/GenBank/DDBJ databases">
        <authorList>
            <consortium name="DOE Joint Genome Institute"/>
            <person name="Ahrendt S."/>
            <person name="Riley R."/>
            <person name="Andreopoulos W."/>
            <person name="Labutti K."/>
            <person name="Pangilinan J."/>
            <person name="Ruiz-Duenas F.J."/>
            <person name="Barrasa J.M."/>
            <person name="Sanchez-Garcia M."/>
            <person name="Camarero S."/>
            <person name="Miyauchi S."/>
            <person name="Serrano A."/>
            <person name="Linde D."/>
            <person name="Babiker R."/>
            <person name="Drula E."/>
            <person name="Ayuso-Fernandez I."/>
            <person name="Pacheco R."/>
            <person name="Padilla G."/>
            <person name="Ferreira P."/>
            <person name="Barriuso J."/>
            <person name="Kellner H."/>
            <person name="Castanera R."/>
            <person name="Alfaro M."/>
            <person name="Ramirez L."/>
            <person name="Pisabarro A.G."/>
            <person name="Kuo A."/>
            <person name="Tritt A."/>
            <person name="Lipzen A."/>
            <person name="He G."/>
            <person name="Yan M."/>
            <person name="Ng V."/>
            <person name="Cullen D."/>
            <person name="Martin F."/>
            <person name="Rosso M.-N."/>
            <person name="Henrissat B."/>
            <person name="Hibbett D."/>
            <person name="Martinez A.T."/>
            <person name="Grigoriev I.V."/>
        </authorList>
    </citation>
    <scope>NUCLEOTIDE SEQUENCE</scope>
    <source>
        <strain evidence="5">AH 40177</strain>
    </source>
</reference>
<keyword evidence="2 3" id="KW-0378">Hydrolase</keyword>
<organism evidence="5 6">
    <name type="scientific">Rhodocollybia butyracea</name>
    <dbReference type="NCBI Taxonomy" id="206335"/>
    <lineage>
        <taxon>Eukaryota</taxon>
        <taxon>Fungi</taxon>
        <taxon>Dikarya</taxon>
        <taxon>Basidiomycota</taxon>
        <taxon>Agaricomycotina</taxon>
        <taxon>Agaricomycetes</taxon>
        <taxon>Agaricomycetidae</taxon>
        <taxon>Agaricales</taxon>
        <taxon>Marasmiineae</taxon>
        <taxon>Omphalotaceae</taxon>
        <taxon>Rhodocollybia</taxon>
    </lineage>
</organism>
<evidence type="ECO:0000313" key="5">
    <source>
        <dbReference type="EMBL" id="KAF9070875.1"/>
    </source>
</evidence>
<comment type="similarity">
    <text evidence="1 3">Belongs to the type-B carboxylesterase/lipase family.</text>
</comment>
<evidence type="ECO:0000256" key="3">
    <source>
        <dbReference type="RuleBase" id="RU361235"/>
    </source>
</evidence>
<keyword evidence="6" id="KW-1185">Reference proteome</keyword>
<feature type="signal peptide" evidence="3">
    <location>
        <begin position="1"/>
        <end position="19"/>
    </location>
</feature>
<dbReference type="InterPro" id="IPR029058">
    <property type="entry name" value="AB_hydrolase_fold"/>
</dbReference>
<dbReference type="EMBL" id="JADNRY010000037">
    <property type="protein sequence ID" value="KAF9070875.1"/>
    <property type="molecule type" value="Genomic_DNA"/>
</dbReference>
<feature type="chain" id="PRO_5040530340" description="Carboxylic ester hydrolase" evidence="3">
    <location>
        <begin position="20"/>
        <end position="566"/>
    </location>
</feature>
<evidence type="ECO:0000313" key="6">
    <source>
        <dbReference type="Proteomes" id="UP000772434"/>
    </source>
</evidence>
<name>A0A9P5U8E5_9AGAR</name>
<dbReference type="GO" id="GO:0016787">
    <property type="term" value="F:hydrolase activity"/>
    <property type="evidence" value="ECO:0007669"/>
    <property type="project" value="UniProtKB-KW"/>
</dbReference>
<dbReference type="AlphaFoldDB" id="A0A9P5U8E5"/>
<dbReference type="Pfam" id="PF00135">
    <property type="entry name" value="COesterase"/>
    <property type="match status" value="1"/>
</dbReference>
<dbReference type="OrthoDB" id="408631at2759"/>
<gene>
    <name evidence="5" type="ORF">BDP27DRAFT_1292134</name>
</gene>
<dbReference type="InterPro" id="IPR002018">
    <property type="entry name" value="CarbesteraseB"/>
</dbReference>
<proteinExistence type="inferred from homology"/>
<sequence>MVAFSFLFVALSLVSFSFGAPTVSDATTLQTSSGNPLSVLCGLPLIGQLLGKLCPPKQSLKSSLTVKTAIGTAQGVADSGINRFAVRYASAERWAESNVATTWSLPNNGTNPSALPLVCPQQNIDDSAFSEDCLSMLLYVPQSFTPSSSNPVFVWVHGGSFVAGSATDTGLDGSNLAVATQSIVVVPQYRLGALGMLSPNGSTNLGLKDVINALTFINKNIAAFGGDTSRVTIAGQSSGATMIRSLLAVPSASHLFQSAILQSDPMDYGFLSVTTQQTLQSAYNGLINCAASDYSCQTALSVDTILNAQVALLNESLSLDASVGTGEPLRTVNDGTLITSPLDSTAPFPSVNKPILVSTVLNEAALTIYGEFTSPIPQDEFLPICQVNLDNARAATVDNSSFYAPPAAAKDSGDSSGDARVQLQTLGTDYIWRCSSWTFARNWKTNGGSVYVGMYSVGATYPGNEAVPFCTKPGSVCHQDDIEIVFGTVPHPTSAQSALINEMQARYKEFMLTGSPNVPAYPPWYEATSSNVNALNLGGSGEVAVGSCEPSFWGESVPYDYQIFNI</sequence>